<evidence type="ECO:0000313" key="6">
    <source>
        <dbReference type="EMBL" id="MER5173798.1"/>
    </source>
</evidence>
<evidence type="ECO:0000256" key="2">
    <source>
        <dbReference type="ARBA" id="ARBA00022448"/>
    </source>
</evidence>
<proteinExistence type="predicted"/>
<evidence type="ECO:0000256" key="5">
    <source>
        <dbReference type="SAM" id="SignalP"/>
    </source>
</evidence>
<evidence type="ECO:0000313" key="7">
    <source>
        <dbReference type="Proteomes" id="UP001438953"/>
    </source>
</evidence>
<keyword evidence="2" id="KW-0813">Transport</keyword>
<keyword evidence="7" id="KW-1185">Reference proteome</keyword>
<feature type="signal peptide" evidence="5">
    <location>
        <begin position="1"/>
        <end position="22"/>
    </location>
</feature>
<name>A0ABV1SLL3_9RHOB</name>
<dbReference type="PANTHER" id="PTHR30222:SF2">
    <property type="entry name" value="ABC TRANSPORTER SUBSTRATE-BINDING PROTEIN"/>
    <property type="match status" value="1"/>
</dbReference>
<evidence type="ECO:0000256" key="4">
    <source>
        <dbReference type="ARBA" id="ARBA00022764"/>
    </source>
</evidence>
<keyword evidence="3 5" id="KW-0732">Signal</keyword>
<dbReference type="PANTHER" id="PTHR30222">
    <property type="entry name" value="SPERMIDINE/PUTRESCINE-BINDING PERIPLASMIC PROTEIN"/>
    <property type="match status" value="1"/>
</dbReference>
<evidence type="ECO:0000256" key="3">
    <source>
        <dbReference type="ARBA" id="ARBA00022729"/>
    </source>
</evidence>
<sequence length="342" mass="37706">MMKFLGSGTALAVCLFAGAALAEDGLTFSSWGGVYQEAQRKVFLDPIEKEMGIKVREETLTGLAEVRAQVLSGTVAWDIVDLGLEECAQGEKEGLFEPLDTSKISFDGFDKDAYSQSWAAIIYYSTVLAYNKETMGDDPPKNWTDFWDTKKFPGARALYNKPQTMLEAALLADGVPKDQLYPLDVDRAFKKLEQIKDDVDVWWTSGAQSVQLLADGEVDMIAMWNGRVDALKAEGLPVDMTYDQGTLSMDCLAVPKGSKHKDLAMKVIGRMLSPDLQAHMPAAINYGPTTSLAFDQGVITDEQIANSPSSPEHMKSQAVISGKWWAEHAAEVQERWDAFLLK</sequence>
<dbReference type="Pfam" id="PF13416">
    <property type="entry name" value="SBP_bac_8"/>
    <property type="match status" value="1"/>
</dbReference>
<dbReference type="PRINTS" id="PR00909">
    <property type="entry name" value="SPERMDNBNDNG"/>
</dbReference>
<comment type="subcellular location">
    <subcellularLocation>
        <location evidence="1">Periplasm</location>
    </subcellularLocation>
</comment>
<accession>A0ABV1SLL3</accession>
<dbReference type="InterPro" id="IPR001188">
    <property type="entry name" value="Sperm_putr-bd"/>
</dbReference>
<dbReference type="InterPro" id="IPR006059">
    <property type="entry name" value="SBP"/>
</dbReference>
<protein>
    <submittedName>
        <fullName evidence="6">ABC transporter substrate-binding protein</fullName>
    </submittedName>
</protein>
<dbReference type="Gene3D" id="3.40.190.10">
    <property type="entry name" value="Periplasmic binding protein-like II"/>
    <property type="match status" value="2"/>
</dbReference>
<dbReference type="CDD" id="cd13589">
    <property type="entry name" value="PBP2_polyamine_RpCGA009"/>
    <property type="match status" value="1"/>
</dbReference>
<reference evidence="6 7" key="2">
    <citation type="submission" date="2024-06" db="EMBL/GenBank/DDBJ databases">
        <title>Thioclava kandeliae sp. nov. from a rhizosphere soil sample of Kandelia candel in a mangrove.</title>
        <authorList>
            <person name="Mu T."/>
        </authorList>
    </citation>
    <scope>NUCLEOTIDE SEQUENCE [LARGE SCALE GENOMIC DNA]</scope>
    <source>
        <strain evidence="6 7">CPCC 100088</strain>
    </source>
</reference>
<comment type="caution">
    <text evidence="6">The sequence shown here is derived from an EMBL/GenBank/DDBJ whole genome shotgun (WGS) entry which is preliminary data.</text>
</comment>
<gene>
    <name evidence="6" type="ORF">VSX56_18745</name>
</gene>
<dbReference type="SUPFAM" id="SSF53850">
    <property type="entry name" value="Periplasmic binding protein-like II"/>
    <property type="match status" value="1"/>
</dbReference>
<feature type="chain" id="PRO_5046514182" evidence="5">
    <location>
        <begin position="23"/>
        <end position="342"/>
    </location>
</feature>
<keyword evidence="4" id="KW-0574">Periplasm</keyword>
<dbReference type="Proteomes" id="UP001438953">
    <property type="component" value="Unassembled WGS sequence"/>
</dbReference>
<evidence type="ECO:0000256" key="1">
    <source>
        <dbReference type="ARBA" id="ARBA00004418"/>
    </source>
</evidence>
<dbReference type="RefSeq" id="WP_350939109.1">
    <property type="nucleotide sequence ID" value="NZ_JAYWLC010000030.1"/>
</dbReference>
<dbReference type="EMBL" id="JAYWLC010000030">
    <property type="protein sequence ID" value="MER5173798.1"/>
    <property type="molecule type" value="Genomic_DNA"/>
</dbReference>
<organism evidence="6 7">
    <name type="scientific">Thioclava kandeliae</name>
    <dbReference type="NCBI Taxonomy" id="3070818"/>
    <lineage>
        <taxon>Bacteria</taxon>
        <taxon>Pseudomonadati</taxon>
        <taxon>Pseudomonadota</taxon>
        <taxon>Alphaproteobacteria</taxon>
        <taxon>Rhodobacterales</taxon>
        <taxon>Paracoccaceae</taxon>
        <taxon>Thioclava</taxon>
    </lineage>
</organism>
<reference evidence="6 7" key="1">
    <citation type="submission" date="2024-01" db="EMBL/GenBank/DDBJ databases">
        <authorList>
            <person name="Deng Y."/>
            <person name="Su J."/>
        </authorList>
    </citation>
    <scope>NUCLEOTIDE SEQUENCE [LARGE SCALE GENOMIC DNA]</scope>
    <source>
        <strain evidence="6 7">CPCC 100088</strain>
    </source>
</reference>